<accession>A0A9D4L6K1</accession>
<evidence type="ECO:0000313" key="3">
    <source>
        <dbReference type="Proteomes" id="UP000828390"/>
    </source>
</evidence>
<evidence type="ECO:0000313" key="2">
    <source>
        <dbReference type="EMBL" id="KAH3851502.1"/>
    </source>
</evidence>
<evidence type="ECO:0000256" key="1">
    <source>
        <dbReference type="SAM" id="MobiDB-lite"/>
    </source>
</evidence>
<feature type="region of interest" description="Disordered" evidence="1">
    <location>
        <begin position="98"/>
        <end position="136"/>
    </location>
</feature>
<name>A0A9D4L6K1_DREPO</name>
<keyword evidence="3" id="KW-1185">Reference proteome</keyword>
<reference evidence="2" key="2">
    <citation type="submission" date="2020-11" db="EMBL/GenBank/DDBJ databases">
        <authorList>
            <person name="McCartney M.A."/>
            <person name="Auch B."/>
            <person name="Kono T."/>
            <person name="Mallez S."/>
            <person name="Becker A."/>
            <person name="Gohl D.M."/>
            <person name="Silverstein K.A.T."/>
            <person name="Koren S."/>
            <person name="Bechman K.B."/>
            <person name="Herman A."/>
            <person name="Abrahante J.E."/>
            <person name="Garbe J."/>
        </authorList>
    </citation>
    <scope>NUCLEOTIDE SEQUENCE</scope>
    <source>
        <strain evidence="2">Duluth1</strain>
        <tissue evidence="2">Whole animal</tissue>
    </source>
</reference>
<gene>
    <name evidence="2" type="ORF">DPMN_093984</name>
</gene>
<protein>
    <submittedName>
        <fullName evidence="2">Uncharacterized protein</fullName>
    </submittedName>
</protein>
<proteinExistence type="predicted"/>
<feature type="compositionally biased region" description="Polar residues" evidence="1">
    <location>
        <begin position="118"/>
        <end position="128"/>
    </location>
</feature>
<dbReference type="AlphaFoldDB" id="A0A9D4L6K1"/>
<comment type="caution">
    <text evidence="2">The sequence shown here is derived from an EMBL/GenBank/DDBJ whole genome shotgun (WGS) entry which is preliminary data.</text>
</comment>
<organism evidence="2 3">
    <name type="scientific">Dreissena polymorpha</name>
    <name type="common">Zebra mussel</name>
    <name type="synonym">Mytilus polymorpha</name>
    <dbReference type="NCBI Taxonomy" id="45954"/>
    <lineage>
        <taxon>Eukaryota</taxon>
        <taxon>Metazoa</taxon>
        <taxon>Spiralia</taxon>
        <taxon>Lophotrochozoa</taxon>
        <taxon>Mollusca</taxon>
        <taxon>Bivalvia</taxon>
        <taxon>Autobranchia</taxon>
        <taxon>Heteroconchia</taxon>
        <taxon>Euheterodonta</taxon>
        <taxon>Imparidentia</taxon>
        <taxon>Neoheterodontei</taxon>
        <taxon>Myida</taxon>
        <taxon>Dreissenoidea</taxon>
        <taxon>Dreissenidae</taxon>
        <taxon>Dreissena</taxon>
    </lineage>
</organism>
<sequence length="136" mass="15856">MQKLSNSTRAWLTYNDEKFRRLRAACPSIPWGTVHIETFLFCTTLGQSQPFRTNATPSSGFRSFSNRSYNSTFFRRGYCWDFQQVGSCVRHRCTQSHQCNQPFPKHKPNNFASPFITKPSSFGKPTTFQQQQQQQK</sequence>
<dbReference type="Proteomes" id="UP000828390">
    <property type="component" value="Unassembled WGS sequence"/>
</dbReference>
<reference evidence="2" key="1">
    <citation type="journal article" date="2019" name="bioRxiv">
        <title>The Genome of the Zebra Mussel, Dreissena polymorpha: A Resource for Invasive Species Research.</title>
        <authorList>
            <person name="McCartney M.A."/>
            <person name="Auch B."/>
            <person name="Kono T."/>
            <person name="Mallez S."/>
            <person name="Zhang Y."/>
            <person name="Obille A."/>
            <person name="Becker A."/>
            <person name="Abrahante J.E."/>
            <person name="Garbe J."/>
            <person name="Badalamenti J.P."/>
            <person name="Herman A."/>
            <person name="Mangelson H."/>
            <person name="Liachko I."/>
            <person name="Sullivan S."/>
            <person name="Sone E.D."/>
            <person name="Koren S."/>
            <person name="Silverstein K.A.T."/>
            <person name="Beckman K.B."/>
            <person name="Gohl D.M."/>
        </authorList>
    </citation>
    <scope>NUCLEOTIDE SEQUENCE</scope>
    <source>
        <strain evidence="2">Duluth1</strain>
        <tissue evidence="2">Whole animal</tissue>
    </source>
</reference>
<dbReference type="EMBL" id="JAIWYP010000003">
    <property type="protein sequence ID" value="KAH3851502.1"/>
    <property type="molecule type" value="Genomic_DNA"/>
</dbReference>